<keyword evidence="1" id="KW-0472">Membrane</keyword>
<sequence length="67" mass="7415">MRKTFIAIGIIFGLYAFSGVFYFWGAGRFTTELAQSDASQSSGKPRAVNLETPAFFRPLETIIFSGK</sequence>
<dbReference type="EMBL" id="PCXO01000010">
    <property type="protein sequence ID" value="PIR41253.1"/>
    <property type="molecule type" value="Genomic_DNA"/>
</dbReference>
<organism evidence="2 3">
    <name type="scientific">Candidatus Yanofskybacteria bacterium CG10_big_fil_rev_8_21_14_0_10_46_23</name>
    <dbReference type="NCBI Taxonomy" id="1975098"/>
    <lineage>
        <taxon>Bacteria</taxon>
        <taxon>Candidatus Yanofskyibacteriota</taxon>
    </lineage>
</organism>
<comment type="caution">
    <text evidence="2">The sequence shown here is derived from an EMBL/GenBank/DDBJ whole genome shotgun (WGS) entry which is preliminary data.</text>
</comment>
<dbReference type="Proteomes" id="UP000230232">
    <property type="component" value="Unassembled WGS sequence"/>
</dbReference>
<evidence type="ECO:0000256" key="1">
    <source>
        <dbReference type="SAM" id="Phobius"/>
    </source>
</evidence>
<gene>
    <name evidence="2" type="ORF">COV31_02510</name>
</gene>
<feature type="transmembrane region" description="Helical" evidence="1">
    <location>
        <begin position="6"/>
        <end position="25"/>
    </location>
</feature>
<keyword evidence="1" id="KW-0812">Transmembrane</keyword>
<reference evidence="2 3" key="1">
    <citation type="submission" date="2017-09" db="EMBL/GenBank/DDBJ databases">
        <title>Depth-based differentiation of microbial function through sediment-hosted aquifers and enrichment of novel symbionts in the deep terrestrial subsurface.</title>
        <authorList>
            <person name="Probst A.J."/>
            <person name="Ladd B."/>
            <person name="Jarett J.K."/>
            <person name="Geller-Mcgrath D.E."/>
            <person name="Sieber C.M."/>
            <person name="Emerson J.B."/>
            <person name="Anantharaman K."/>
            <person name="Thomas B.C."/>
            <person name="Malmstrom R."/>
            <person name="Stieglmeier M."/>
            <person name="Klingl A."/>
            <person name="Woyke T."/>
            <person name="Ryan C.M."/>
            <person name="Banfield J.F."/>
        </authorList>
    </citation>
    <scope>NUCLEOTIDE SEQUENCE [LARGE SCALE GENOMIC DNA]</scope>
    <source>
        <strain evidence="2">CG10_big_fil_rev_8_21_14_0_10_46_23</strain>
    </source>
</reference>
<evidence type="ECO:0000313" key="2">
    <source>
        <dbReference type="EMBL" id="PIR41253.1"/>
    </source>
</evidence>
<keyword evidence="1" id="KW-1133">Transmembrane helix</keyword>
<name>A0A2H0R416_9BACT</name>
<protein>
    <submittedName>
        <fullName evidence="2">Uncharacterized protein</fullName>
    </submittedName>
</protein>
<dbReference type="AlphaFoldDB" id="A0A2H0R416"/>
<evidence type="ECO:0000313" key="3">
    <source>
        <dbReference type="Proteomes" id="UP000230232"/>
    </source>
</evidence>
<proteinExistence type="predicted"/>
<accession>A0A2H0R416</accession>